<dbReference type="PANTHER" id="PTHR33144:SF25">
    <property type="entry name" value="DUF4216 DOMAIN-CONTAINING PROTEIN"/>
    <property type="match status" value="1"/>
</dbReference>
<feature type="compositionally biased region" description="Basic and acidic residues" evidence="2">
    <location>
        <begin position="408"/>
        <end position="417"/>
    </location>
</feature>
<dbReference type="Pfam" id="PF03004">
    <property type="entry name" value="Transposase_24"/>
    <property type="match status" value="1"/>
</dbReference>
<dbReference type="PANTHER" id="PTHR33144">
    <property type="entry name" value="OS10G0409366 PROTEIN-RELATED"/>
    <property type="match status" value="1"/>
</dbReference>
<evidence type="ECO:0000313" key="3">
    <source>
        <dbReference type="EMBL" id="MQM14509.1"/>
    </source>
</evidence>
<feature type="coiled-coil region" evidence="1">
    <location>
        <begin position="338"/>
        <end position="370"/>
    </location>
</feature>
<protein>
    <recommendedName>
        <fullName evidence="5">Transposase</fullName>
    </recommendedName>
</protein>
<accession>A0A843WW64</accession>
<evidence type="ECO:0000256" key="2">
    <source>
        <dbReference type="SAM" id="MobiDB-lite"/>
    </source>
</evidence>
<feature type="region of interest" description="Disordered" evidence="2">
    <location>
        <begin position="379"/>
        <end position="417"/>
    </location>
</feature>
<evidence type="ECO:0000313" key="4">
    <source>
        <dbReference type="Proteomes" id="UP000652761"/>
    </source>
</evidence>
<dbReference type="OrthoDB" id="676843at2759"/>
<comment type="caution">
    <text evidence="3">The sequence shown here is derived from an EMBL/GenBank/DDBJ whole genome shotgun (WGS) entry which is preliminary data.</text>
</comment>
<dbReference type="InterPro" id="IPR004252">
    <property type="entry name" value="Probable_transposase_24"/>
</dbReference>
<sequence length="417" mass="48826">MVTTPISRVEEVLESTQADPTREEHHQVHLTREVLEAHYTEINDANVPSGSTSRKTRGPTQQPAVMPPSGEKWRCLFIDGQAVGKAGSKLAIVLVLYARMEGYFPPHKQWREQSPQSFKDVMNGIQKDYDFVDPEGLPANLMVVTHFCKEFLQKKLKDWRCWLKNHYYIEGVPNDVHVKAPDKRITQGGWELLLKFWESEKKVSEAERNKKNRGEDRPTHTLGAKSIARHNEDERLKLGDSYTTLGAYLKAHQMKSGDYPDEYTRVLCKKVIQTCDEKYVASNSDPSVLSSVLDIVCKGHHGGYERGRGLGWSRALPWSEHIGTQTSHEGVKHLAFELQIANTEIEAMRAREKEMEEREKVRERERWKKERKLVRERWKQERKLERKRWKQESKQERKRWKQERRRCKTGEKGWRLC</sequence>
<dbReference type="AlphaFoldDB" id="A0A843WW64"/>
<dbReference type="Proteomes" id="UP000652761">
    <property type="component" value="Unassembled WGS sequence"/>
</dbReference>
<feature type="compositionally biased region" description="Basic residues" evidence="2">
    <location>
        <begin position="396"/>
        <end position="407"/>
    </location>
</feature>
<feature type="compositionally biased region" description="Polar residues" evidence="2">
    <location>
        <begin position="46"/>
        <end position="63"/>
    </location>
</feature>
<evidence type="ECO:0008006" key="5">
    <source>
        <dbReference type="Google" id="ProtNLM"/>
    </source>
</evidence>
<name>A0A843WW64_COLES</name>
<feature type="region of interest" description="Disordered" evidence="2">
    <location>
        <begin position="42"/>
        <end position="67"/>
    </location>
</feature>
<proteinExistence type="predicted"/>
<evidence type="ECO:0000256" key="1">
    <source>
        <dbReference type="SAM" id="Coils"/>
    </source>
</evidence>
<dbReference type="EMBL" id="NMUH01006124">
    <property type="protein sequence ID" value="MQM14509.1"/>
    <property type="molecule type" value="Genomic_DNA"/>
</dbReference>
<keyword evidence="1" id="KW-0175">Coiled coil</keyword>
<gene>
    <name evidence="3" type="ORF">Taro_047440</name>
</gene>
<keyword evidence="4" id="KW-1185">Reference proteome</keyword>
<feature type="compositionally biased region" description="Basic and acidic residues" evidence="2">
    <location>
        <begin position="379"/>
        <end position="395"/>
    </location>
</feature>
<organism evidence="3 4">
    <name type="scientific">Colocasia esculenta</name>
    <name type="common">Wild taro</name>
    <name type="synonym">Arum esculentum</name>
    <dbReference type="NCBI Taxonomy" id="4460"/>
    <lineage>
        <taxon>Eukaryota</taxon>
        <taxon>Viridiplantae</taxon>
        <taxon>Streptophyta</taxon>
        <taxon>Embryophyta</taxon>
        <taxon>Tracheophyta</taxon>
        <taxon>Spermatophyta</taxon>
        <taxon>Magnoliopsida</taxon>
        <taxon>Liliopsida</taxon>
        <taxon>Araceae</taxon>
        <taxon>Aroideae</taxon>
        <taxon>Colocasieae</taxon>
        <taxon>Colocasia</taxon>
    </lineage>
</organism>
<reference evidence="3" key="1">
    <citation type="submission" date="2017-07" db="EMBL/GenBank/DDBJ databases">
        <title>Taro Niue Genome Assembly and Annotation.</title>
        <authorList>
            <person name="Atibalentja N."/>
            <person name="Keating K."/>
            <person name="Fields C.J."/>
        </authorList>
    </citation>
    <scope>NUCLEOTIDE SEQUENCE</scope>
    <source>
        <strain evidence="3">Niue_2</strain>
        <tissue evidence="3">Leaf</tissue>
    </source>
</reference>